<dbReference type="PROSITE" id="PS00086">
    <property type="entry name" value="CYTOCHROME_P450"/>
    <property type="match status" value="1"/>
</dbReference>
<evidence type="ECO:0000313" key="18">
    <source>
        <dbReference type="Proteomes" id="UP000494256"/>
    </source>
</evidence>
<keyword evidence="7 15" id="KW-0479">Metal-binding</keyword>
<proteinExistence type="inferred from homology"/>
<keyword evidence="11 15" id="KW-0408">Iron</keyword>
<evidence type="ECO:0000256" key="7">
    <source>
        <dbReference type="ARBA" id="ARBA00022723"/>
    </source>
</evidence>
<evidence type="ECO:0000256" key="6">
    <source>
        <dbReference type="ARBA" id="ARBA00022617"/>
    </source>
</evidence>
<evidence type="ECO:0000313" key="17">
    <source>
        <dbReference type="EMBL" id="CAB3253718.1"/>
    </source>
</evidence>
<evidence type="ECO:0000256" key="14">
    <source>
        <dbReference type="ARBA" id="ARBA00047827"/>
    </source>
</evidence>
<comment type="caution">
    <text evidence="17">The sequence shown here is derived from an EMBL/GenBank/DDBJ whole genome shotgun (WGS) entry which is preliminary data.</text>
</comment>
<protein>
    <recommendedName>
        <fullName evidence="5">unspecific monooxygenase</fullName>
        <ecNumber evidence="5">1.14.14.1</ecNumber>
    </recommendedName>
</protein>
<comment type="subcellular location">
    <subcellularLocation>
        <location evidence="3">Endoplasmic reticulum membrane</location>
        <topology evidence="3">Peripheral membrane protein</topology>
    </subcellularLocation>
    <subcellularLocation>
        <location evidence="2">Microsome membrane</location>
        <topology evidence="2">Peripheral membrane protein</topology>
    </subcellularLocation>
</comment>
<dbReference type="PANTHER" id="PTHR24292:SF54">
    <property type="entry name" value="CYP9F3-RELATED"/>
    <property type="match status" value="1"/>
</dbReference>
<dbReference type="GO" id="GO:0016712">
    <property type="term" value="F:oxidoreductase activity, acting on paired donors, with incorporation or reduction of molecular oxygen, reduced flavin or flavoprotein as one donor, and incorporation of one atom of oxygen"/>
    <property type="evidence" value="ECO:0007669"/>
    <property type="project" value="UniProtKB-EC"/>
</dbReference>
<dbReference type="CDD" id="cd11056">
    <property type="entry name" value="CYP6-like"/>
    <property type="match status" value="1"/>
</dbReference>
<comment type="cofactor">
    <cofactor evidence="1 15">
        <name>heme</name>
        <dbReference type="ChEBI" id="CHEBI:30413"/>
    </cofactor>
</comment>
<name>A0A8S1AY73_ARCPL</name>
<dbReference type="InterPro" id="IPR017972">
    <property type="entry name" value="Cyt_P450_CS"/>
</dbReference>
<gene>
    <name evidence="17" type="ORF">APLA_LOCUS14402</name>
</gene>
<evidence type="ECO:0000256" key="13">
    <source>
        <dbReference type="ARBA" id="ARBA00023136"/>
    </source>
</evidence>
<evidence type="ECO:0000256" key="5">
    <source>
        <dbReference type="ARBA" id="ARBA00012109"/>
    </source>
</evidence>
<evidence type="ECO:0000256" key="2">
    <source>
        <dbReference type="ARBA" id="ARBA00004174"/>
    </source>
</evidence>
<dbReference type="EMBL" id="CADEBD010000393">
    <property type="protein sequence ID" value="CAB3253718.1"/>
    <property type="molecule type" value="Genomic_DNA"/>
</dbReference>
<dbReference type="FunFam" id="1.10.630.10:FF:000182">
    <property type="entry name" value="Cytochrome P450 3A4"/>
    <property type="match status" value="1"/>
</dbReference>
<evidence type="ECO:0000256" key="4">
    <source>
        <dbReference type="ARBA" id="ARBA00010617"/>
    </source>
</evidence>
<comment type="catalytic activity">
    <reaction evidence="14">
        <text>an organic molecule + reduced [NADPH--hemoprotein reductase] + O2 = an alcohol + oxidized [NADPH--hemoprotein reductase] + H2O + H(+)</text>
        <dbReference type="Rhea" id="RHEA:17149"/>
        <dbReference type="Rhea" id="RHEA-COMP:11964"/>
        <dbReference type="Rhea" id="RHEA-COMP:11965"/>
        <dbReference type="ChEBI" id="CHEBI:15377"/>
        <dbReference type="ChEBI" id="CHEBI:15378"/>
        <dbReference type="ChEBI" id="CHEBI:15379"/>
        <dbReference type="ChEBI" id="CHEBI:30879"/>
        <dbReference type="ChEBI" id="CHEBI:57618"/>
        <dbReference type="ChEBI" id="CHEBI:58210"/>
        <dbReference type="ChEBI" id="CHEBI:142491"/>
        <dbReference type="EC" id="1.14.14.1"/>
    </reaction>
</comment>
<reference evidence="17 18" key="1">
    <citation type="submission" date="2020-04" db="EMBL/GenBank/DDBJ databases">
        <authorList>
            <person name="Wallbank WR R."/>
            <person name="Pardo Diaz C."/>
            <person name="Kozak K."/>
            <person name="Martin S."/>
            <person name="Jiggins C."/>
            <person name="Moest M."/>
            <person name="Warren A I."/>
            <person name="Byers J.R.P. K."/>
            <person name="Montejo-Kovacevich G."/>
            <person name="Yen C E."/>
        </authorList>
    </citation>
    <scope>NUCLEOTIDE SEQUENCE [LARGE SCALE GENOMIC DNA]</scope>
</reference>
<dbReference type="PRINTS" id="PR00385">
    <property type="entry name" value="P450"/>
</dbReference>
<dbReference type="InterPro" id="IPR002401">
    <property type="entry name" value="Cyt_P450_E_grp-I"/>
</dbReference>
<evidence type="ECO:0000256" key="1">
    <source>
        <dbReference type="ARBA" id="ARBA00001971"/>
    </source>
</evidence>
<organism evidence="17 18">
    <name type="scientific">Arctia plantaginis</name>
    <name type="common">Wood tiger moth</name>
    <name type="synonym">Phalaena plantaginis</name>
    <dbReference type="NCBI Taxonomy" id="874455"/>
    <lineage>
        <taxon>Eukaryota</taxon>
        <taxon>Metazoa</taxon>
        <taxon>Ecdysozoa</taxon>
        <taxon>Arthropoda</taxon>
        <taxon>Hexapoda</taxon>
        <taxon>Insecta</taxon>
        <taxon>Pterygota</taxon>
        <taxon>Neoptera</taxon>
        <taxon>Endopterygota</taxon>
        <taxon>Lepidoptera</taxon>
        <taxon>Glossata</taxon>
        <taxon>Ditrysia</taxon>
        <taxon>Noctuoidea</taxon>
        <taxon>Erebidae</taxon>
        <taxon>Arctiinae</taxon>
        <taxon>Arctia</taxon>
    </lineage>
</organism>
<dbReference type="AlphaFoldDB" id="A0A8S1AY73"/>
<sequence>MEKQTTILKDSIREEIDLKLKPLVEENLHLKNEVEKLNEMVKRLEYGKRENNLIFYGYEESTEEKNTNIVKMDVALRRQFVGIFYNDMYKKYPEEKVVGLYRMTSPTLLIRDLDIAKQVLVKDFEAFSDRATYFSKEGLGENLFHADAETWKFLRHQFSSAFTTTKIKAMYGGLAVCGDNLVDYIEDISMKKPEQDVYKLVFKYSIGTIMSAAFGFNIDTFNNDMRLFEIVDEKFNNTYYNEMDMLIPGFLQKFNLSLFPEETISFCHQIIETGMKQQSSTKSEGKSMMDIILNLNKESEIYDVNQKFVNDKELPTDSSKALKAAQAWVLFTAGYANITLSVTYVMYELARNPDVQEKLREEITTVLDKHNGKLSYEALKEMKYLNMVFDEILRMYPLTNGLIRNVSRDIKLEGANVNINQGTVVAVSPYAIHHDERYYPDPEKFYPERFSPENVRDRHSCAFLPFGVGRRSCLGLQLGKIQFGVCVAKVLFKFRLETSKNTVTTIKFNPNRVLLTPAQDIYVNFVPT</sequence>
<evidence type="ECO:0000256" key="15">
    <source>
        <dbReference type="PIRSR" id="PIRSR602401-1"/>
    </source>
</evidence>
<comment type="similarity">
    <text evidence="4 16">Belongs to the cytochrome P450 family.</text>
</comment>
<dbReference type="Pfam" id="PF00067">
    <property type="entry name" value="p450"/>
    <property type="match status" value="1"/>
</dbReference>
<feature type="binding site" description="axial binding residue" evidence="15">
    <location>
        <position position="473"/>
    </location>
    <ligand>
        <name>heme</name>
        <dbReference type="ChEBI" id="CHEBI:30413"/>
    </ligand>
    <ligandPart>
        <name>Fe</name>
        <dbReference type="ChEBI" id="CHEBI:18248"/>
    </ligandPart>
</feature>
<dbReference type="Proteomes" id="UP000494256">
    <property type="component" value="Unassembled WGS sequence"/>
</dbReference>
<keyword evidence="13" id="KW-0472">Membrane</keyword>
<keyword evidence="12 16" id="KW-0503">Monooxygenase</keyword>
<dbReference type="SUPFAM" id="SSF48264">
    <property type="entry name" value="Cytochrome P450"/>
    <property type="match status" value="1"/>
</dbReference>
<keyword evidence="6 15" id="KW-0349">Heme</keyword>
<evidence type="ECO:0000256" key="12">
    <source>
        <dbReference type="ARBA" id="ARBA00023033"/>
    </source>
</evidence>
<keyword evidence="8" id="KW-0256">Endoplasmic reticulum</keyword>
<evidence type="ECO:0000256" key="11">
    <source>
        <dbReference type="ARBA" id="ARBA00023004"/>
    </source>
</evidence>
<dbReference type="GO" id="GO:0020037">
    <property type="term" value="F:heme binding"/>
    <property type="evidence" value="ECO:0007669"/>
    <property type="project" value="InterPro"/>
</dbReference>
<dbReference type="OrthoDB" id="284473at2759"/>
<dbReference type="Gene3D" id="1.10.630.10">
    <property type="entry name" value="Cytochrome P450"/>
    <property type="match status" value="1"/>
</dbReference>
<evidence type="ECO:0000256" key="8">
    <source>
        <dbReference type="ARBA" id="ARBA00022824"/>
    </source>
</evidence>
<evidence type="ECO:0000256" key="9">
    <source>
        <dbReference type="ARBA" id="ARBA00022848"/>
    </source>
</evidence>
<dbReference type="GO" id="GO:0005789">
    <property type="term" value="C:endoplasmic reticulum membrane"/>
    <property type="evidence" value="ECO:0007669"/>
    <property type="project" value="UniProtKB-SubCell"/>
</dbReference>
<evidence type="ECO:0000256" key="16">
    <source>
        <dbReference type="RuleBase" id="RU000461"/>
    </source>
</evidence>
<dbReference type="InterPro" id="IPR036396">
    <property type="entry name" value="Cyt_P450_sf"/>
</dbReference>
<keyword evidence="10 16" id="KW-0560">Oxidoreductase</keyword>
<keyword evidence="9" id="KW-0492">Microsome</keyword>
<dbReference type="InterPro" id="IPR001128">
    <property type="entry name" value="Cyt_P450"/>
</dbReference>
<accession>A0A8S1AY73</accession>
<evidence type="ECO:0000256" key="3">
    <source>
        <dbReference type="ARBA" id="ARBA00004406"/>
    </source>
</evidence>
<dbReference type="GO" id="GO:0005506">
    <property type="term" value="F:iron ion binding"/>
    <property type="evidence" value="ECO:0007669"/>
    <property type="project" value="InterPro"/>
</dbReference>
<dbReference type="InterPro" id="IPR050476">
    <property type="entry name" value="Insect_CytP450_Detox"/>
</dbReference>
<dbReference type="EC" id="1.14.14.1" evidence="5"/>
<dbReference type="PRINTS" id="PR00463">
    <property type="entry name" value="EP450I"/>
</dbReference>
<evidence type="ECO:0000256" key="10">
    <source>
        <dbReference type="ARBA" id="ARBA00023002"/>
    </source>
</evidence>
<dbReference type="PANTHER" id="PTHR24292">
    <property type="entry name" value="CYTOCHROME P450"/>
    <property type="match status" value="1"/>
</dbReference>